<dbReference type="AlphaFoldDB" id="A0A4C1V9N8"/>
<dbReference type="OrthoDB" id="426210at2759"/>
<protein>
    <submittedName>
        <fullName evidence="1">Uncharacterized protein</fullName>
    </submittedName>
</protein>
<dbReference type="EMBL" id="BGZK01000297">
    <property type="protein sequence ID" value="GBP35007.1"/>
    <property type="molecule type" value="Genomic_DNA"/>
</dbReference>
<keyword evidence="2" id="KW-1185">Reference proteome</keyword>
<gene>
    <name evidence="1" type="ORF">EVAR_28472_1</name>
</gene>
<name>A0A4C1V9N8_EUMVA</name>
<sequence length="121" mass="13589">MCDDDNRKVVDKNVPVASTNGHHYAEITRCIAIVPNGLLKERTNCERKAFRIKLTLGPCDVYHRHRATGPSAGKTNSMQKAAIFILADQVERVSESHNLEILAGESLRFESHIVEVARNFF</sequence>
<accession>A0A4C1V9N8</accession>
<comment type="caution">
    <text evidence="1">The sequence shown here is derived from an EMBL/GenBank/DDBJ whole genome shotgun (WGS) entry which is preliminary data.</text>
</comment>
<organism evidence="1 2">
    <name type="scientific">Eumeta variegata</name>
    <name type="common">Bagworm moth</name>
    <name type="synonym">Eumeta japonica</name>
    <dbReference type="NCBI Taxonomy" id="151549"/>
    <lineage>
        <taxon>Eukaryota</taxon>
        <taxon>Metazoa</taxon>
        <taxon>Ecdysozoa</taxon>
        <taxon>Arthropoda</taxon>
        <taxon>Hexapoda</taxon>
        <taxon>Insecta</taxon>
        <taxon>Pterygota</taxon>
        <taxon>Neoptera</taxon>
        <taxon>Endopterygota</taxon>
        <taxon>Lepidoptera</taxon>
        <taxon>Glossata</taxon>
        <taxon>Ditrysia</taxon>
        <taxon>Tineoidea</taxon>
        <taxon>Psychidae</taxon>
        <taxon>Oiketicinae</taxon>
        <taxon>Eumeta</taxon>
    </lineage>
</organism>
<evidence type="ECO:0000313" key="1">
    <source>
        <dbReference type="EMBL" id="GBP35007.1"/>
    </source>
</evidence>
<proteinExistence type="predicted"/>
<dbReference type="Proteomes" id="UP000299102">
    <property type="component" value="Unassembled WGS sequence"/>
</dbReference>
<evidence type="ECO:0000313" key="2">
    <source>
        <dbReference type="Proteomes" id="UP000299102"/>
    </source>
</evidence>
<reference evidence="1 2" key="1">
    <citation type="journal article" date="2019" name="Commun. Biol.">
        <title>The bagworm genome reveals a unique fibroin gene that provides high tensile strength.</title>
        <authorList>
            <person name="Kono N."/>
            <person name="Nakamura H."/>
            <person name="Ohtoshi R."/>
            <person name="Tomita M."/>
            <person name="Numata K."/>
            <person name="Arakawa K."/>
        </authorList>
    </citation>
    <scope>NUCLEOTIDE SEQUENCE [LARGE SCALE GENOMIC DNA]</scope>
</reference>